<evidence type="ECO:0000313" key="3">
    <source>
        <dbReference type="Proteomes" id="UP000250006"/>
    </source>
</evidence>
<dbReference type="Gene3D" id="3.40.50.300">
    <property type="entry name" value="P-loop containing nucleotide triphosphate hydrolases"/>
    <property type="match status" value="1"/>
</dbReference>
<accession>A0ABY1VPM4</accession>
<sequence>MSPAGLPTATLAAERVAALRDLLSTTKLPYTLPGAPKAKASAKTVVDQLTDYVLPRLASLDAPLLAVVGGSTGAGKSTLVSSLVRAQVAASSAIRPTTRRPLLLHAPADALWFNTDRVLASLARVRVPEGSPPTPAGEVTPREVELRACSNLPAGLALLDAPDVDSVVEENRALAGTLLAGADLWVFVTTAARYADAVPWDHLREAASRDILVAVVLDRVPPGAGEAVEADLRKRLVDAGMGQAPVFQVAESQLDAQGFLPDALVAPLRSWLAQLAADAVARHAVARRTAQGALTAALTRSSEVATELGEQAQTAERLAALAAENHMEAVRRLEAATADGAMLRGEVLARWQEYIGTGELLRALESRVGWLRDRLGNALRGKPAPSETVTAAIEEQLAALVVAECQRAALETERVWRREATAPYALSVALSELPTAASLTEQAGDLVREWQGDVLALVRSEGADRRLTARVLSYGVNGIGLALMVLVFAHTGGLTGSEVGIVGGTAVLAQKVLEAVFGDQAMRSLAQRARQDLHDRWTAVLNQQLEAFTAALPPVLPSRQQLVEAVDAAAAGLQALSQEAKA</sequence>
<dbReference type="CDD" id="cd00882">
    <property type="entry name" value="Ras_like_GTPase"/>
    <property type="match status" value="1"/>
</dbReference>
<keyword evidence="3" id="KW-1185">Reference proteome</keyword>
<dbReference type="Proteomes" id="UP000250006">
    <property type="component" value="Unassembled WGS sequence"/>
</dbReference>
<dbReference type="InterPro" id="IPR027417">
    <property type="entry name" value="P-loop_NTPase"/>
</dbReference>
<dbReference type="RefSeq" id="WP_229116903.1">
    <property type="nucleotide sequence ID" value="NZ_UAPQ01000009.1"/>
</dbReference>
<protein>
    <submittedName>
        <fullName evidence="2">Predicted GTPase</fullName>
    </submittedName>
</protein>
<evidence type="ECO:0000313" key="2">
    <source>
        <dbReference type="EMBL" id="SPT54076.1"/>
    </source>
</evidence>
<name>A0ABY1VPM4_9ACTO</name>
<dbReference type="InterPro" id="IPR045063">
    <property type="entry name" value="Dynamin_N"/>
</dbReference>
<dbReference type="EMBL" id="UAPQ01000009">
    <property type="protein sequence ID" value="SPT54076.1"/>
    <property type="molecule type" value="Genomic_DNA"/>
</dbReference>
<dbReference type="Pfam" id="PF00350">
    <property type="entry name" value="Dynamin_N"/>
    <property type="match status" value="1"/>
</dbReference>
<reference evidence="2 3" key="1">
    <citation type="submission" date="2018-06" db="EMBL/GenBank/DDBJ databases">
        <authorList>
            <consortium name="Pathogen Informatics"/>
            <person name="Doyle S."/>
        </authorList>
    </citation>
    <scope>NUCLEOTIDE SEQUENCE [LARGE SCALE GENOMIC DNA]</scope>
    <source>
        <strain evidence="2 3">NCTC11535</strain>
    </source>
</reference>
<feature type="domain" description="Dynamin N-terminal" evidence="1">
    <location>
        <begin position="67"/>
        <end position="206"/>
    </location>
</feature>
<comment type="caution">
    <text evidence="2">The sequence shown here is derived from an EMBL/GenBank/DDBJ whole genome shotgun (WGS) entry which is preliminary data.</text>
</comment>
<evidence type="ECO:0000259" key="1">
    <source>
        <dbReference type="Pfam" id="PF00350"/>
    </source>
</evidence>
<dbReference type="SUPFAM" id="SSF52540">
    <property type="entry name" value="P-loop containing nucleoside triphosphate hydrolases"/>
    <property type="match status" value="1"/>
</dbReference>
<proteinExistence type="predicted"/>
<organism evidence="2 3">
    <name type="scientific">Actinomyces bovis</name>
    <dbReference type="NCBI Taxonomy" id="1658"/>
    <lineage>
        <taxon>Bacteria</taxon>
        <taxon>Bacillati</taxon>
        <taxon>Actinomycetota</taxon>
        <taxon>Actinomycetes</taxon>
        <taxon>Actinomycetales</taxon>
        <taxon>Actinomycetaceae</taxon>
        <taxon>Actinomyces</taxon>
    </lineage>
</organism>
<gene>
    <name evidence="2" type="ORF">NCTC11535_01773</name>
</gene>